<reference evidence="3 4" key="1">
    <citation type="submission" date="2018-05" db="EMBL/GenBank/DDBJ databases">
        <authorList>
            <person name="Lanie J.A."/>
            <person name="Ng W.-L."/>
            <person name="Kazmierczak K.M."/>
            <person name="Andrzejewski T.M."/>
            <person name="Davidsen T.M."/>
            <person name="Wayne K.J."/>
            <person name="Tettelin H."/>
            <person name="Glass J.I."/>
            <person name="Rusch D."/>
            <person name="Podicherti R."/>
            <person name="Tsui H.-C.T."/>
            <person name="Winkler M.E."/>
        </authorList>
    </citation>
    <scope>NUCLEOTIDE SEQUENCE [LARGE SCALE GENOMIC DNA]</scope>
    <source>
        <strain evidence="3 4">BUT-10</strain>
    </source>
</reference>
<dbReference type="InterPro" id="IPR013424">
    <property type="entry name" value="Ice-binding_C"/>
</dbReference>
<keyword evidence="4" id="KW-1185">Reference proteome</keyword>
<evidence type="ECO:0000313" key="4">
    <source>
        <dbReference type="Proteomes" id="UP000249524"/>
    </source>
</evidence>
<dbReference type="Proteomes" id="UP000249524">
    <property type="component" value="Unassembled WGS sequence"/>
</dbReference>
<feature type="chain" id="PRO_5016257949" description="Ice-binding protein C-terminal domain-containing protein" evidence="1">
    <location>
        <begin position="24"/>
        <end position="217"/>
    </location>
</feature>
<dbReference type="NCBIfam" id="NF035944">
    <property type="entry name" value="PEPxxWA-CTERM"/>
    <property type="match status" value="1"/>
</dbReference>
<dbReference type="AlphaFoldDB" id="A0A328BBF6"/>
<dbReference type="OrthoDB" id="7874461at2"/>
<name>A0A328BBF6_9CAUL</name>
<dbReference type="Pfam" id="PF07589">
    <property type="entry name" value="PEP-CTERM"/>
    <property type="match status" value="1"/>
</dbReference>
<evidence type="ECO:0000259" key="2">
    <source>
        <dbReference type="Pfam" id="PF07589"/>
    </source>
</evidence>
<evidence type="ECO:0000256" key="1">
    <source>
        <dbReference type="SAM" id="SignalP"/>
    </source>
</evidence>
<dbReference type="RefSeq" id="WP_111276774.1">
    <property type="nucleotide sequence ID" value="NZ_QFYS01000006.1"/>
</dbReference>
<evidence type="ECO:0000313" key="3">
    <source>
        <dbReference type="EMBL" id="RAK64387.1"/>
    </source>
</evidence>
<dbReference type="NCBIfam" id="TIGR02595">
    <property type="entry name" value="PEP_CTERM"/>
    <property type="match status" value="1"/>
</dbReference>
<organism evidence="3 4">
    <name type="scientific">Phenylobacterium kunshanense</name>
    <dbReference type="NCBI Taxonomy" id="1445034"/>
    <lineage>
        <taxon>Bacteria</taxon>
        <taxon>Pseudomonadati</taxon>
        <taxon>Pseudomonadota</taxon>
        <taxon>Alphaproteobacteria</taxon>
        <taxon>Caulobacterales</taxon>
        <taxon>Caulobacteraceae</taxon>
        <taxon>Phenylobacterium</taxon>
    </lineage>
</organism>
<accession>A0A328BBF6</accession>
<protein>
    <recommendedName>
        <fullName evidence="2">Ice-binding protein C-terminal domain-containing protein</fullName>
    </recommendedName>
</protein>
<sequence length="217" mass="23154">MKLKIAAAFAAFSMLSVGGAAQAAVIYDNFTRSEYHAQISNYGYTAVFQSNIDQTINQIGSRLRGGESDVKFVIIDLGNGVDPTSTGQTVFSDVSHVVAGEGYDWFYSDLFSFNLNAGRWYAVGAVGAPGSPLYVSGDYAAPINPGPTFTAYSNRNMNVMSYDNPDSNLGFACCNFHTRLLTSDSVGAVPEPATWALMILGFGSAGAMLRRTRFAAA</sequence>
<keyword evidence="1" id="KW-0732">Signal</keyword>
<dbReference type="EMBL" id="QFYS01000006">
    <property type="protein sequence ID" value="RAK64387.1"/>
    <property type="molecule type" value="Genomic_DNA"/>
</dbReference>
<feature type="domain" description="Ice-binding protein C-terminal" evidence="2">
    <location>
        <begin position="188"/>
        <end position="211"/>
    </location>
</feature>
<proteinExistence type="predicted"/>
<comment type="caution">
    <text evidence="3">The sequence shown here is derived from an EMBL/GenBank/DDBJ whole genome shotgun (WGS) entry which is preliminary data.</text>
</comment>
<feature type="signal peptide" evidence="1">
    <location>
        <begin position="1"/>
        <end position="23"/>
    </location>
</feature>
<gene>
    <name evidence="3" type="ORF">DJ019_14585</name>
</gene>